<dbReference type="Pfam" id="PF22311">
    <property type="entry name" value="DUF6970"/>
    <property type="match status" value="1"/>
</dbReference>
<feature type="domain" description="DUF6970" evidence="1">
    <location>
        <begin position="43"/>
        <end position="112"/>
    </location>
</feature>
<accession>A0A3M9N5V4</accession>
<dbReference type="OrthoDB" id="1098690at2"/>
<evidence type="ECO:0000313" key="3">
    <source>
        <dbReference type="Proteomes" id="UP000271010"/>
    </source>
</evidence>
<dbReference type="InterPro" id="IPR054243">
    <property type="entry name" value="DUF6970"/>
</dbReference>
<evidence type="ECO:0000259" key="1">
    <source>
        <dbReference type="Pfam" id="PF22311"/>
    </source>
</evidence>
<dbReference type="RefSeq" id="WP_123131361.1">
    <property type="nucleotide sequence ID" value="NZ_RJJE01000001.1"/>
</dbReference>
<comment type="caution">
    <text evidence="2">The sequence shown here is derived from an EMBL/GenBank/DDBJ whole genome shotgun (WGS) entry which is preliminary data.</text>
</comment>
<reference evidence="2 3" key="1">
    <citation type="submission" date="2018-11" db="EMBL/GenBank/DDBJ databases">
        <title>Rufibacter latericius sp. nov., isolated from water in Baiyang Lake.</title>
        <authorList>
            <person name="Yang Y."/>
        </authorList>
    </citation>
    <scope>NUCLEOTIDE SEQUENCE [LARGE SCALE GENOMIC DNA]</scope>
    <source>
        <strain evidence="2 3">MCC P1</strain>
    </source>
</reference>
<sequence>MRYLYALCFFCFFALSGCEEEVLYKACVVSEPTQNIEWLRRRVQELQKSEYCQAVQTGNLNGRTVFVLRNCDPAVNSIDAVYDCDGNLLCYAGDDTCPNFSKEVRELRVIWTNGK</sequence>
<dbReference type="AlphaFoldDB" id="A0A3M9N5V4"/>
<gene>
    <name evidence="2" type="ORF">EFA69_01775</name>
</gene>
<dbReference type="Proteomes" id="UP000271010">
    <property type="component" value="Unassembled WGS sequence"/>
</dbReference>
<dbReference type="EMBL" id="RJJE01000001">
    <property type="protein sequence ID" value="RNI33172.1"/>
    <property type="molecule type" value="Genomic_DNA"/>
</dbReference>
<protein>
    <recommendedName>
        <fullName evidence="1">DUF6970 domain-containing protein</fullName>
    </recommendedName>
</protein>
<evidence type="ECO:0000313" key="2">
    <source>
        <dbReference type="EMBL" id="RNI33172.1"/>
    </source>
</evidence>
<keyword evidence="3" id="KW-1185">Reference proteome</keyword>
<name>A0A3M9N5V4_9BACT</name>
<organism evidence="2 3">
    <name type="scientific">Rufibacter immobilis</name>
    <dbReference type="NCBI Taxonomy" id="1348778"/>
    <lineage>
        <taxon>Bacteria</taxon>
        <taxon>Pseudomonadati</taxon>
        <taxon>Bacteroidota</taxon>
        <taxon>Cytophagia</taxon>
        <taxon>Cytophagales</taxon>
        <taxon>Hymenobacteraceae</taxon>
        <taxon>Rufibacter</taxon>
    </lineage>
</organism>
<dbReference type="PROSITE" id="PS51257">
    <property type="entry name" value="PROKAR_LIPOPROTEIN"/>
    <property type="match status" value="1"/>
</dbReference>
<proteinExistence type="predicted"/>